<dbReference type="Proteomes" id="UP000727490">
    <property type="component" value="Unassembled WGS sequence"/>
</dbReference>
<evidence type="ECO:0000259" key="7">
    <source>
        <dbReference type="Pfam" id="PF04321"/>
    </source>
</evidence>
<evidence type="ECO:0000313" key="9">
    <source>
        <dbReference type="Proteomes" id="UP000727490"/>
    </source>
</evidence>
<keyword evidence="9" id="KW-1185">Reference proteome</keyword>
<dbReference type="EC" id="1.1.1.133" evidence="3 6"/>
<accession>A0A951J256</accession>
<evidence type="ECO:0000256" key="4">
    <source>
        <dbReference type="ARBA" id="ARBA00017099"/>
    </source>
</evidence>
<evidence type="ECO:0000256" key="1">
    <source>
        <dbReference type="ARBA" id="ARBA00004781"/>
    </source>
</evidence>
<dbReference type="PANTHER" id="PTHR10491">
    <property type="entry name" value="DTDP-4-DEHYDRORHAMNOSE REDUCTASE"/>
    <property type="match status" value="1"/>
</dbReference>
<name>A0A951J256_9BACT</name>
<evidence type="ECO:0000256" key="5">
    <source>
        <dbReference type="ARBA" id="ARBA00048200"/>
    </source>
</evidence>
<dbReference type="InterPro" id="IPR029903">
    <property type="entry name" value="RmlD-like-bd"/>
</dbReference>
<reference evidence="8 9" key="1">
    <citation type="journal article" date="2020" name="Syst. Appl. Microbiol.">
        <title>Arthrospiribacter ruber gen. nov., sp. nov., a novel bacterium isolated from Arthrospira cultures.</title>
        <authorList>
            <person name="Waleron M."/>
            <person name="Misztak A."/>
            <person name="Waleron M.M."/>
            <person name="Furmaniak M."/>
            <person name="Mrozik A."/>
            <person name="Waleron K."/>
        </authorList>
    </citation>
    <scope>NUCLEOTIDE SEQUENCE [LARGE SCALE GENOMIC DNA]</scope>
    <source>
        <strain evidence="8 9">DPMB0001</strain>
    </source>
</reference>
<sequence length="305" mass="33790">MQKILITGANGLLGQKLIEALKDREDLSLIASGKGDSRLPDTWSDQFIWESMDITDPLAIEQVMSNHLPDYIIHTAAMTQVDDCENNKEACWESNVTAVAHLVKSCEMHDVHLIHLSTDFIFDGENGPYDEEAVPNPVNYYGESKLAAEEIIMKSSCKWAIVRTVLVYGLASDLSRSNIILWVKDSLESGKNINVVTDQWRTPTLAEDLAQGCILIMDQSAQGIFNISGKDYLTPYDMALQTAEYFGLDKTLISKADSSNFSQPAERPLNTGFIIEKAKSELGYSPKSFMDGIGILSKQLKLADS</sequence>
<dbReference type="GO" id="GO:0005829">
    <property type="term" value="C:cytosol"/>
    <property type="evidence" value="ECO:0007669"/>
    <property type="project" value="TreeGrafter"/>
</dbReference>
<dbReference type="CDD" id="cd05254">
    <property type="entry name" value="dTDP_HR_like_SDR_e"/>
    <property type="match status" value="1"/>
</dbReference>
<dbReference type="InterPro" id="IPR005913">
    <property type="entry name" value="dTDP_dehydrorham_reduct"/>
</dbReference>
<dbReference type="EMBL" id="RPHB01000015">
    <property type="protein sequence ID" value="MBW3470414.1"/>
    <property type="molecule type" value="Genomic_DNA"/>
</dbReference>
<comment type="similarity">
    <text evidence="2 6">Belongs to the dTDP-4-dehydrorhamnose reductase family.</text>
</comment>
<evidence type="ECO:0000256" key="6">
    <source>
        <dbReference type="RuleBase" id="RU364082"/>
    </source>
</evidence>
<proteinExistence type="inferred from homology"/>
<evidence type="ECO:0000256" key="2">
    <source>
        <dbReference type="ARBA" id="ARBA00010944"/>
    </source>
</evidence>
<organism evidence="8 9">
    <name type="scientific">Arthrospiribacter ruber</name>
    <dbReference type="NCBI Taxonomy" id="2487934"/>
    <lineage>
        <taxon>Bacteria</taxon>
        <taxon>Pseudomonadati</taxon>
        <taxon>Bacteroidota</taxon>
        <taxon>Cytophagia</taxon>
        <taxon>Cytophagales</taxon>
        <taxon>Cyclobacteriaceae</taxon>
        <taxon>Arthrospiribacter</taxon>
    </lineage>
</organism>
<dbReference type="Pfam" id="PF04321">
    <property type="entry name" value="RmlD_sub_bind"/>
    <property type="match status" value="1"/>
</dbReference>
<gene>
    <name evidence="8" type="ORF">EGN73_21780</name>
</gene>
<dbReference type="PANTHER" id="PTHR10491:SF4">
    <property type="entry name" value="METHIONINE ADENOSYLTRANSFERASE 2 SUBUNIT BETA"/>
    <property type="match status" value="1"/>
</dbReference>
<evidence type="ECO:0000256" key="3">
    <source>
        <dbReference type="ARBA" id="ARBA00012929"/>
    </source>
</evidence>
<dbReference type="RefSeq" id="WP_219294203.1">
    <property type="nucleotide sequence ID" value="NZ_RPHB01000015.1"/>
</dbReference>
<protein>
    <recommendedName>
        <fullName evidence="4 6">dTDP-4-dehydrorhamnose reductase</fullName>
        <ecNumber evidence="3 6">1.1.1.133</ecNumber>
    </recommendedName>
</protein>
<dbReference type="AlphaFoldDB" id="A0A951J256"/>
<feature type="domain" description="RmlD-like substrate binding" evidence="7">
    <location>
        <begin position="3"/>
        <end position="294"/>
    </location>
</feature>
<evidence type="ECO:0000313" key="8">
    <source>
        <dbReference type="EMBL" id="MBW3470414.1"/>
    </source>
</evidence>
<keyword evidence="6" id="KW-0521">NADP</keyword>
<comment type="catalytic activity">
    <reaction evidence="5">
        <text>dTDP-beta-L-rhamnose + NADP(+) = dTDP-4-dehydro-beta-L-rhamnose + NADPH + H(+)</text>
        <dbReference type="Rhea" id="RHEA:21796"/>
        <dbReference type="ChEBI" id="CHEBI:15378"/>
        <dbReference type="ChEBI" id="CHEBI:57510"/>
        <dbReference type="ChEBI" id="CHEBI:57783"/>
        <dbReference type="ChEBI" id="CHEBI:58349"/>
        <dbReference type="ChEBI" id="CHEBI:62830"/>
        <dbReference type="EC" id="1.1.1.133"/>
    </reaction>
</comment>
<comment type="caution">
    <text evidence="8">The sequence shown here is derived from an EMBL/GenBank/DDBJ whole genome shotgun (WGS) entry which is preliminary data.</text>
</comment>
<dbReference type="GO" id="GO:0008831">
    <property type="term" value="F:dTDP-4-dehydrorhamnose reductase activity"/>
    <property type="evidence" value="ECO:0007669"/>
    <property type="project" value="UniProtKB-EC"/>
</dbReference>
<keyword evidence="6" id="KW-0560">Oxidoreductase</keyword>
<comment type="function">
    <text evidence="6">Catalyzes the reduction of dTDP-6-deoxy-L-lyxo-4-hexulose to yield dTDP-L-rhamnose.</text>
</comment>
<dbReference type="GO" id="GO:0019305">
    <property type="term" value="P:dTDP-rhamnose biosynthetic process"/>
    <property type="evidence" value="ECO:0007669"/>
    <property type="project" value="TreeGrafter"/>
</dbReference>
<comment type="pathway">
    <text evidence="1 6">Carbohydrate biosynthesis; dTDP-L-rhamnose biosynthesis.</text>
</comment>